<reference evidence="2 3" key="1">
    <citation type="submission" date="2013-02" db="EMBL/GenBank/DDBJ databases">
        <title>The Genome Sequence of Acinetobacter venetianus CIP 110063.</title>
        <authorList>
            <consortium name="The Broad Institute Genome Sequencing Platform"/>
            <consortium name="The Broad Institute Genome Sequencing Center for Infectious Disease"/>
            <person name="Cerqueira G."/>
            <person name="Feldgarden M."/>
            <person name="Courvalin P."/>
            <person name="Perichon B."/>
            <person name="Grillot-Courvalin C."/>
            <person name="Clermont D."/>
            <person name="Rocha E."/>
            <person name="Yoon E.-J."/>
            <person name="Nemec A."/>
            <person name="Walker B."/>
            <person name="Young S.K."/>
            <person name="Zeng Q."/>
            <person name="Gargeya S."/>
            <person name="Fitzgerald M."/>
            <person name="Haas B."/>
            <person name="Abouelleil A."/>
            <person name="Alvarado L."/>
            <person name="Arachchi H.M."/>
            <person name="Berlin A.M."/>
            <person name="Chapman S.B."/>
            <person name="Dewar J."/>
            <person name="Goldberg J."/>
            <person name="Griggs A."/>
            <person name="Gujja S."/>
            <person name="Hansen M."/>
            <person name="Howarth C."/>
            <person name="Imamovic A."/>
            <person name="Larimer J."/>
            <person name="McCowan C."/>
            <person name="Murphy C."/>
            <person name="Neiman D."/>
            <person name="Pearson M."/>
            <person name="Priest M."/>
            <person name="Roberts A."/>
            <person name="Saif S."/>
            <person name="Shea T."/>
            <person name="Sisk P."/>
            <person name="Sykes S."/>
            <person name="Wortman J."/>
            <person name="Nusbaum C."/>
            <person name="Birren B."/>
        </authorList>
    </citation>
    <scope>NUCLEOTIDE SEQUENCE [LARGE SCALE GENOMIC DNA]</scope>
    <source>
        <strain evidence="3">ATCC 31012 / DSM 23050 / BCRC 14357 / CCUG 45561 / CIP 110063 / KCTC 2702 / LMG 19082 / RAG-1</strain>
    </source>
</reference>
<dbReference type="EMBL" id="APPO01000013">
    <property type="protein sequence ID" value="ENV36885.1"/>
    <property type="molecule type" value="Genomic_DNA"/>
</dbReference>
<evidence type="ECO:0000313" key="2">
    <source>
        <dbReference type="EMBL" id="ENV36885.1"/>
    </source>
</evidence>
<evidence type="ECO:0000313" key="3">
    <source>
        <dbReference type="Proteomes" id="UP000018445"/>
    </source>
</evidence>
<protein>
    <recommendedName>
        <fullName evidence="4">Holin</fullName>
    </recommendedName>
</protein>
<dbReference type="eggNOG" id="ENOG5032AB9">
    <property type="taxonomic scope" value="Bacteria"/>
</dbReference>
<organism evidence="2 3">
    <name type="scientific">Acinetobacter venetianus (strain ATCC 31012 / DSM 23050 / BCRC 14357 / CCUG 45561 / CIP 110063 / KCTC 2702 / LMG 19082 / RAG-1)</name>
    <dbReference type="NCBI Taxonomy" id="1191460"/>
    <lineage>
        <taxon>Bacteria</taxon>
        <taxon>Pseudomonadati</taxon>
        <taxon>Pseudomonadota</taxon>
        <taxon>Gammaproteobacteria</taxon>
        <taxon>Moraxellales</taxon>
        <taxon>Moraxellaceae</taxon>
        <taxon>Acinetobacter</taxon>
    </lineage>
</organism>
<comment type="caution">
    <text evidence="2">The sequence shown here is derived from an EMBL/GenBank/DDBJ whole genome shotgun (WGS) entry which is preliminary data.</text>
</comment>
<name>N8ZZD0_ACIVR</name>
<dbReference type="OrthoDB" id="6694816at2"/>
<dbReference type="AlphaFoldDB" id="N8ZZD0"/>
<evidence type="ECO:0008006" key="4">
    <source>
        <dbReference type="Google" id="ProtNLM"/>
    </source>
</evidence>
<dbReference type="Proteomes" id="UP000018445">
    <property type="component" value="Unassembled WGS sequence"/>
</dbReference>
<dbReference type="RefSeq" id="WP_004879090.1">
    <property type="nucleotide sequence ID" value="NZ_AKIQ01000062.1"/>
</dbReference>
<keyword evidence="1" id="KW-1133">Transmembrane helix</keyword>
<keyword evidence="1" id="KW-0472">Membrane</keyword>
<evidence type="ECO:0000256" key="1">
    <source>
        <dbReference type="SAM" id="Phobius"/>
    </source>
</evidence>
<proteinExistence type="predicted"/>
<dbReference type="PATRIC" id="fig|1191460.12.peg.1677"/>
<feature type="transmembrane region" description="Helical" evidence="1">
    <location>
        <begin position="43"/>
        <end position="66"/>
    </location>
</feature>
<sequence length="94" mass="10093">MSDHTETIVETTNALTAGAAKTTVLGGGTAAAAKFFGFDPITFIGLVIGVGGLVVSILSFLINWYYKRKEDIRASEIHELEKLKLMGDCNAEQD</sequence>
<dbReference type="HOGENOM" id="CLU_175557_2_0_6"/>
<gene>
    <name evidence="2" type="ORF">F959_01692</name>
</gene>
<accession>N8ZZD0</accession>
<keyword evidence="3" id="KW-1185">Reference proteome</keyword>
<dbReference type="GeneID" id="58194568"/>
<keyword evidence="1" id="KW-0812">Transmembrane</keyword>